<accession>G4QCS7</accession>
<feature type="domain" description="Toprim" evidence="2">
    <location>
        <begin position="132"/>
        <end position="216"/>
    </location>
</feature>
<dbReference type="Pfam" id="PF13362">
    <property type="entry name" value="Toprim_3"/>
    <property type="match status" value="1"/>
</dbReference>
<proteinExistence type="predicted"/>
<feature type="region of interest" description="Disordered" evidence="1">
    <location>
        <begin position="15"/>
        <end position="44"/>
    </location>
</feature>
<feature type="compositionally biased region" description="Basic and acidic residues" evidence="1">
    <location>
        <begin position="25"/>
        <end position="44"/>
    </location>
</feature>
<dbReference type="STRING" id="1008459.TASI_0432"/>
<evidence type="ECO:0000259" key="2">
    <source>
        <dbReference type="Pfam" id="PF13362"/>
    </source>
</evidence>
<sequence length="230" mass="25883">MQAWDGDGNVHVYKRDRQISQSEKSALKKEQTKRIQEQERKHKEAREKAKEIINSAKYERHAYLAQKGFPDEVGLVIDEILYIPMRDIITYDLVGYQSIKWTGEGFEKKMLYGMRAKGAGLVLGDRKARKTILCEGYATGLSIHRAIKNGRLNASVTVCFSANNLEYIASKLRGVYIFADNDKSGVGEGVAKSTGYHYVLSDIEGEDANDLMVRAGIFAVQKKVLELLSK</sequence>
<evidence type="ECO:0000313" key="3">
    <source>
        <dbReference type="EMBL" id="AEP36207.1"/>
    </source>
</evidence>
<organism evidence="3 4">
    <name type="scientific">Taylorella asinigenitalis (strain MCE3)</name>
    <dbReference type="NCBI Taxonomy" id="1008459"/>
    <lineage>
        <taxon>Bacteria</taxon>
        <taxon>Pseudomonadati</taxon>
        <taxon>Pseudomonadota</taxon>
        <taxon>Betaproteobacteria</taxon>
        <taxon>Burkholderiales</taxon>
        <taxon>Alcaligenaceae</taxon>
        <taxon>Taylorella</taxon>
    </lineage>
</organism>
<reference key="1">
    <citation type="submission" date="2011-09" db="EMBL/GenBank/DDBJ databases">
        <title>Genomic characterization of the Taylorella genus.</title>
        <authorList>
            <person name="Hebert L."/>
            <person name="Moumen B."/>
            <person name="Pons N."/>
            <person name="Duquesne F."/>
            <person name="Breuil M.-F."/>
            <person name="Goux D."/>
            <person name="Batto J.-M."/>
            <person name="Renault P."/>
            <person name="Laugier C."/>
            <person name="Petry S."/>
        </authorList>
    </citation>
    <scope>NUCLEOTIDE SEQUENCE</scope>
    <source>
        <strain>MCE3</strain>
    </source>
</reference>
<protein>
    <submittedName>
        <fullName evidence="3">Putative phage protein</fullName>
    </submittedName>
</protein>
<dbReference type="EMBL" id="CP003059">
    <property type="protein sequence ID" value="AEP36207.1"/>
    <property type="molecule type" value="Genomic_DNA"/>
</dbReference>
<reference evidence="3 4" key="2">
    <citation type="journal article" date="2012" name="PLoS ONE">
        <title>Genomic characterization of the taylorella genus.</title>
        <authorList>
            <person name="Hebert L."/>
            <person name="Moumen B."/>
            <person name="Pons N."/>
            <person name="Duquesne F."/>
            <person name="Breuil M.F."/>
            <person name="Goux D."/>
            <person name="Batto J.M."/>
            <person name="Laugier C."/>
            <person name="Renault P."/>
            <person name="Petry S."/>
        </authorList>
    </citation>
    <scope>NUCLEOTIDE SEQUENCE [LARGE SCALE GENOMIC DNA]</scope>
    <source>
        <strain evidence="3 4">MCE3</strain>
    </source>
</reference>
<evidence type="ECO:0000256" key="1">
    <source>
        <dbReference type="SAM" id="MobiDB-lite"/>
    </source>
</evidence>
<name>G4QCS7_TAYAM</name>
<dbReference type="Proteomes" id="UP000009284">
    <property type="component" value="Chromosome"/>
</dbReference>
<dbReference type="KEGG" id="tas:TASI_0432"/>
<dbReference type="InterPro" id="IPR006171">
    <property type="entry name" value="TOPRIM_dom"/>
</dbReference>
<dbReference type="CDD" id="cd01029">
    <property type="entry name" value="TOPRIM_primases"/>
    <property type="match status" value="1"/>
</dbReference>
<gene>
    <name evidence="3" type="ordered locus">TASI_0432</name>
</gene>
<dbReference type="InterPro" id="IPR034154">
    <property type="entry name" value="TOPRIM_DnaG/twinkle"/>
</dbReference>
<dbReference type="eggNOG" id="COG4643">
    <property type="taxonomic scope" value="Bacteria"/>
</dbReference>
<dbReference type="AlphaFoldDB" id="G4QCS7"/>
<keyword evidence="4" id="KW-1185">Reference proteome</keyword>
<dbReference type="HOGENOM" id="CLU_1204306_0_0_4"/>
<evidence type="ECO:0000313" key="4">
    <source>
        <dbReference type="Proteomes" id="UP000009284"/>
    </source>
</evidence>